<comment type="subcellular location">
    <subcellularLocation>
        <location evidence="1">Membrane</location>
        <topology evidence="1">Multi-pass membrane protein</topology>
    </subcellularLocation>
</comment>
<evidence type="ECO:0000256" key="3">
    <source>
        <dbReference type="ARBA" id="ARBA00022737"/>
    </source>
</evidence>
<sequence length="386" mass="42555">MYHIQADDIPPMSTEMYIFRFAMSILLVLAGGFFAGLTLGLMGLDETNLQVMCESGSESEKKNAKRVLELIQKGKYWVLVTLLLSNVIVNETLPIVLDSIIGGGLFAILLSTALIVIFGEVIPQSICVRYGLAIGAKCSPIVLVIMYFMYPIVYPTSLLLGYFLGESKGTVYKKEGLKSLVTLHQSDDNPDGLTEDEVHIITSVLDLREKSVSEVMIPIKDVFTLPLNAILDKSLVQKIVRNGYSRIPIRKSEKSNEFAGMLLVKQLISYDVDDELPVSHFELKTLLYTSPDTSCLDILNLFQEGKSHMALVSKHNNRGDKIMGVVTLEDVLESLIGEEIVDETDVFVDDSGTGIQMSMKGYGAIVDQGPNTSNALSTQRMNRANV</sequence>
<feature type="domain" description="CBS" evidence="9">
    <location>
        <begin position="282"/>
        <end position="343"/>
    </location>
</feature>
<reference evidence="11 12" key="1">
    <citation type="submission" date="2016-03" db="EMBL/GenBank/DDBJ databases">
        <title>Choanephora cucurbitarum.</title>
        <authorList>
            <person name="Min B."/>
            <person name="Park H."/>
            <person name="Park J.-H."/>
            <person name="Shin H.-D."/>
            <person name="Choi I.-G."/>
        </authorList>
    </citation>
    <scope>NUCLEOTIDE SEQUENCE [LARGE SCALE GENOMIC DNA]</scope>
    <source>
        <strain evidence="11 12">KUS-F28377</strain>
    </source>
</reference>
<dbReference type="GO" id="GO:0016020">
    <property type="term" value="C:membrane"/>
    <property type="evidence" value="ECO:0007669"/>
    <property type="project" value="UniProtKB-SubCell"/>
</dbReference>
<feature type="domain" description="CNNM transmembrane" evidence="10">
    <location>
        <begin position="13"/>
        <end position="197"/>
    </location>
</feature>
<dbReference type="GO" id="GO:0030026">
    <property type="term" value="P:intracellular manganese ion homeostasis"/>
    <property type="evidence" value="ECO:0007669"/>
    <property type="project" value="TreeGrafter"/>
</dbReference>
<dbReference type="OrthoDB" id="5353557at2759"/>
<dbReference type="Pfam" id="PF01595">
    <property type="entry name" value="CNNM"/>
    <property type="match status" value="1"/>
</dbReference>
<proteinExistence type="predicted"/>
<evidence type="ECO:0000256" key="8">
    <source>
        <dbReference type="SAM" id="Phobius"/>
    </source>
</evidence>
<dbReference type="Pfam" id="PF00571">
    <property type="entry name" value="CBS"/>
    <property type="match status" value="1"/>
</dbReference>
<dbReference type="Proteomes" id="UP000093000">
    <property type="component" value="Unassembled WGS sequence"/>
</dbReference>
<dbReference type="InParanoid" id="A0A1C7N5A7"/>
<feature type="transmembrane region" description="Helical" evidence="8">
    <location>
        <begin position="17"/>
        <end position="42"/>
    </location>
</feature>
<dbReference type="PROSITE" id="PS51371">
    <property type="entry name" value="CBS"/>
    <property type="match status" value="2"/>
</dbReference>
<dbReference type="InterPro" id="IPR000644">
    <property type="entry name" value="CBS_dom"/>
</dbReference>
<protein>
    <submittedName>
        <fullName evidence="11">Protein MAM3</fullName>
    </submittedName>
</protein>
<evidence type="ECO:0000256" key="2">
    <source>
        <dbReference type="ARBA" id="ARBA00022692"/>
    </source>
</evidence>
<dbReference type="PANTHER" id="PTHR12064:SF97">
    <property type="entry name" value="METAL TRANSPORTER CNNM-5"/>
    <property type="match status" value="1"/>
</dbReference>
<keyword evidence="3" id="KW-0677">Repeat</keyword>
<keyword evidence="5 7" id="KW-0472">Membrane</keyword>
<dbReference type="AlphaFoldDB" id="A0A1C7N5A7"/>
<keyword evidence="12" id="KW-1185">Reference proteome</keyword>
<evidence type="ECO:0000256" key="5">
    <source>
        <dbReference type="ARBA" id="ARBA00023136"/>
    </source>
</evidence>
<keyword evidence="2 7" id="KW-0812">Transmembrane</keyword>
<evidence type="ECO:0000313" key="11">
    <source>
        <dbReference type="EMBL" id="OBZ84315.1"/>
    </source>
</evidence>
<evidence type="ECO:0000313" key="12">
    <source>
        <dbReference type="Proteomes" id="UP000093000"/>
    </source>
</evidence>
<dbReference type="InterPro" id="IPR044751">
    <property type="entry name" value="Ion_transp-like_CBS"/>
</dbReference>
<dbReference type="PROSITE" id="PS51846">
    <property type="entry name" value="CNNM"/>
    <property type="match status" value="1"/>
</dbReference>
<dbReference type="SUPFAM" id="SSF54631">
    <property type="entry name" value="CBS-domain pair"/>
    <property type="match status" value="1"/>
</dbReference>
<feature type="transmembrane region" description="Helical" evidence="8">
    <location>
        <begin position="99"/>
        <end position="118"/>
    </location>
</feature>
<gene>
    <name evidence="11" type="primary">MAM3_1</name>
    <name evidence="11" type="ORF">A0J61_07635</name>
</gene>
<evidence type="ECO:0000259" key="10">
    <source>
        <dbReference type="PROSITE" id="PS51846"/>
    </source>
</evidence>
<dbReference type="GO" id="GO:0005737">
    <property type="term" value="C:cytoplasm"/>
    <property type="evidence" value="ECO:0007669"/>
    <property type="project" value="TreeGrafter"/>
</dbReference>
<dbReference type="GO" id="GO:0010960">
    <property type="term" value="P:magnesium ion homeostasis"/>
    <property type="evidence" value="ECO:0007669"/>
    <property type="project" value="InterPro"/>
</dbReference>
<evidence type="ECO:0000256" key="7">
    <source>
        <dbReference type="PROSITE-ProRule" id="PRU01193"/>
    </source>
</evidence>
<organism evidence="11 12">
    <name type="scientific">Choanephora cucurbitarum</name>
    <dbReference type="NCBI Taxonomy" id="101091"/>
    <lineage>
        <taxon>Eukaryota</taxon>
        <taxon>Fungi</taxon>
        <taxon>Fungi incertae sedis</taxon>
        <taxon>Mucoromycota</taxon>
        <taxon>Mucoromycotina</taxon>
        <taxon>Mucoromycetes</taxon>
        <taxon>Mucorales</taxon>
        <taxon>Mucorineae</taxon>
        <taxon>Choanephoraceae</taxon>
        <taxon>Choanephoroideae</taxon>
        <taxon>Choanephora</taxon>
    </lineage>
</organism>
<evidence type="ECO:0000256" key="6">
    <source>
        <dbReference type="PROSITE-ProRule" id="PRU00703"/>
    </source>
</evidence>
<name>A0A1C7N5A7_9FUNG</name>
<dbReference type="STRING" id="101091.A0A1C7N5A7"/>
<dbReference type="Gene3D" id="3.10.580.10">
    <property type="entry name" value="CBS-domain"/>
    <property type="match status" value="1"/>
</dbReference>
<feature type="domain" description="CBS" evidence="9">
    <location>
        <begin position="216"/>
        <end position="278"/>
    </location>
</feature>
<keyword evidence="6" id="KW-0129">CBS domain</keyword>
<keyword evidence="4 7" id="KW-1133">Transmembrane helix</keyword>
<dbReference type="EMBL" id="LUGH01000526">
    <property type="protein sequence ID" value="OBZ84315.1"/>
    <property type="molecule type" value="Genomic_DNA"/>
</dbReference>
<evidence type="ECO:0000256" key="4">
    <source>
        <dbReference type="ARBA" id="ARBA00022989"/>
    </source>
</evidence>
<dbReference type="InterPro" id="IPR045095">
    <property type="entry name" value="ACDP"/>
</dbReference>
<dbReference type="PANTHER" id="PTHR12064">
    <property type="entry name" value="METAL TRANSPORTER CNNM"/>
    <property type="match status" value="1"/>
</dbReference>
<comment type="caution">
    <text evidence="11">The sequence shown here is derived from an EMBL/GenBank/DDBJ whole genome shotgun (WGS) entry which is preliminary data.</text>
</comment>
<dbReference type="CDD" id="cd04590">
    <property type="entry name" value="CBS_pair_CorC_HlyC_assoc"/>
    <property type="match status" value="1"/>
</dbReference>
<evidence type="ECO:0000259" key="9">
    <source>
        <dbReference type="PROSITE" id="PS51371"/>
    </source>
</evidence>
<dbReference type="InterPro" id="IPR046342">
    <property type="entry name" value="CBS_dom_sf"/>
</dbReference>
<dbReference type="InterPro" id="IPR002550">
    <property type="entry name" value="CNNM"/>
</dbReference>
<accession>A0A1C7N5A7</accession>
<evidence type="ECO:0000256" key="1">
    <source>
        <dbReference type="ARBA" id="ARBA00004141"/>
    </source>
</evidence>
<dbReference type="FunFam" id="3.10.580.10:FF:000006">
    <property type="entry name" value="DUF21 and CBS domain protein"/>
    <property type="match status" value="1"/>
</dbReference>